<dbReference type="Proteomes" id="UP000274822">
    <property type="component" value="Unassembled WGS sequence"/>
</dbReference>
<reference evidence="1 2" key="1">
    <citation type="journal article" date="2018" name="New Phytol.">
        <title>Phylogenomics of Endogonaceae and evolution of mycorrhizas within Mucoromycota.</title>
        <authorList>
            <person name="Chang Y."/>
            <person name="Desiro A."/>
            <person name="Na H."/>
            <person name="Sandor L."/>
            <person name="Lipzen A."/>
            <person name="Clum A."/>
            <person name="Barry K."/>
            <person name="Grigoriev I.V."/>
            <person name="Martin F.M."/>
            <person name="Stajich J.E."/>
            <person name="Smith M.E."/>
            <person name="Bonito G."/>
            <person name="Spatafora J.W."/>
        </authorList>
    </citation>
    <scope>NUCLEOTIDE SEQUENCE [LARGE SCALE GENOMIC DNA]</scope>
    <source>
        <strain evidence="1 2">AD002</strain>
    </source>
</reference>
<accession>A0A433QGS1</accession>
<protein>
    <submittedName>
        <fullName evidence="1">Uncharacterized protein</fullName>
    </submittedName>
</protein>
<sequence>MKNTKIFGRASHPELTALMCKVLGVAPAPIMLCSNSLVTRSTWLGLGEQSVQFTTPPVYLPLCYHSDRPHAFHRWRRPHLKIQLYVMKDLHTSQMHKPVDNLYTKPRIAMLMVLNVPGWETGVVVCKNAGGAKWWWVPSTLTLR</sequence>
<evidence type="ECO:0000313" key="1">
    <source>
        <dbReference type="EMBL" id="RUS28959.1"/>
    </source>
</evidence>
<gene>
    <name evidence="1" type="ORF">BC938DRAFT_481234</name>
</gene>
<name>A0A433QGS1_9FUNG</name>
<proteinExistence type="predicted"/>
<comment type="caution">
    <text evidence="1">The sequence shown here is derived from an EMBL/GenBank/DDBJ whole genome shotgun (WGS) entry which is preliminary data.</text>
</comment>
<keyword evidence="2" id="KW-1185">Reference proteome</keyword>
<dbReference type="EMBL" id="RBNJ01005845">
    <property type="protein sequence ID" value="RUS28959.1"/>
    <property type="molecule type" value="Genomic_DNA"/>
</dbReference>
<dbReference type="AlphaFoldDB" id="A0A433QGS1"/>
<organism evidence="1 2">
    <name type="scientific">Jimgerdemannia flammicorona</name>
    <dbReference type="NCBI Taxonomy" id="994334"/>
    <lineage>
        <taxon>Eukaryota</taxon>
        <taxon>Fungi</taxon>
        <taxon>Fungi incertae sedis</taxon>
        <taxon>Mucoromycota</taxon>
        <taxon>Mucoromycotina</taxon>
        <taxon>Endogonomycetes</taxon>
        <taxon>Endogonales</taxon>
        <taxon>Endogonaceae</taxon>
        <taxon>Jimgerdemannia</taxon>
    </lineage>
</organism>
<evidence type="ECO:0000313" key="2">
    <source>
        <dbReference type="Proteomes" id="UP000274822"/>
    </source>
</evidence>